<dbReference type="SUPFAM" id="SSF56784">
    <property type="entry name" value="HAD-like"/>
    <property type="match status" value="1"/>
</dbReference>
<protein>
    <submittedName>
        <fullName evidence="1">Haloacid dehalogenase-like hydrolase domain-containing protein</fullName>
    </submittedName>
</protein>
<dbReference type="Gene3D" id="3.40.50.1000">
    <property type="entry name" value="HAD superfamily/HAD-like"/>
    <property type="match status" value="1"/>
</dbReference>
<organism evidence="1">
    <name type="scientific">Trepomonas sp. PC1</name>
    <dbReference type="NCBI Taxonomy" id="1076344"/>
    <lineage>
        <taxon>Eukaryota</taxon>
        <taxon>Metamonada</taxon>
        <taxon>Diplomonadida</taxon>
        <taxon>Hexamitidae</taxon>
        <taxon>Hexamitinae</taxon>
        <taxon>Trepomonas</taxon>
    </lineage>
</organism>
<accession>A0A146K4B5</accession>
<feature type="non-terminal residue" evidence="1">
    <location>
        <position position="217"/>
    </location>
</feature>
<keyword evidence="1" id="KW-0378">Hydrolase</keyword>
<dbReference type="InterPro" id="IPR006439">
    <property type="entry name" value="HAD-SF_hydro_IA"/>
</dbReference>
<feature type="non-terminal residue" evidence="1">
    <location>
        <position position="1"/>
    </location>
</feature>
<dbReference type="InterPro" id="IPR036412">
    <property type="entry name" value="HAD-like_sf"/>
</dbReference>
<proteinExistence type="predicted"/>
<evidence type="ECO:0000313" key="1">
    <source>
        <dbReference type="EMBL" id="JAP91248.1"/>
    </source>
</evidence>
<gene>
    <name evidence="1" type="ORF">TPC1_17196</name>
</gene>
<dbReference type="NCBIfam" id="TIGR01549">
    <property type="entry name" value="HAD-SF-IA-v1"/>
    <property type="match status" value="1"/>
</dbReference>
<name>A0A146K4B5_9EUKA</name>
<sequence>AQRVNAEQVARQKSTLLDVSSTEVTLTQIYEQIPAEFRGMMQLEVDFELQVLQPNKQIVELLQLLAKRGKKFIIVTDTYLSLQQVTKLIDKFRQYVQIDFDDIFVSSEYQSSKQQNLFKIAQEKHKNIIHIGDSEERDFLAAIGKEIAAIHYKSRMHQLLSVDKFKKLAKGLNCYETHFGISVILGVQQLLRLDDEFWTNLGKHVGGPVVYSFTQYV</sequence>
<dbReference type="CDD" id="cd01427">
    <property type="entry name" value="HAD_like"/>
    <property type="match status" value="1"/>
</dbReference>
<dbReference type="AlphaFoldDB" id="A0A146K4B5"/>
<dbReference type="GO" id="GO:0016787">
    <property type="term" value="F:hydrolase activity"/>
    <property type="evidence" value="ECO:0007669"/>
    <property type="project" value="UniProtKB-KW"/>
</dbReference>
<dbReference type="InterPro" id="IPR023214">
    <property type="entry name" value="HAD_sf"/>
</dbReference>
<dbReference type="EMBL" id="GDID01005358">
    <property type="protein sequence ID" value="JAP91248.1"/>
    <property type="molecule type" value="Transcribed_RNA"/>
</dbReference>
<reference evidence="1" key="1">
    <citation type="submission" date="2015-07" db="EMBL/GenBank/DDBJ databases">
        <title>Adaptation to a free-living lifestyle via gene acquisitions in the diplomonad Trepomonas sp. PC1.</title>
        <authorList>
            <person name="Xu F."/>
            <person name="Jerlstrom-Hultqvist J."/>
            <person name="Kolisko M."/>
            <person name="Simpson A.G.B."/>
            <person name="Roger A.J."/>
            <person name="Svard S.G."/>
            <person name="Andersson J.O."/>
        </authorList>
    </citation>
    <scope>NUCLEOTIDE SEQUENCE</scope>
    <source>
        <strain evidence="1">PC1</strain>
    </source>
</reference>